<comment type="subunit">
    <text evidence="11">Homodimer. Heterotetramer of two Top6A and two Top6B chains.</text>
</comment>
<dbReference type="PRINTS" id="PR01550">
    <property type="entry name" value="TOP6AFAMILY"/>
</dbReference>
<dbReference type="SUPFAM" id="SSF56726">
    <property type="entry name" value="DNA topoisomerase IV, alpha subunit"/>
    <property type="match status" value="1"/>
</dbReference>
<dbReference type="Pfam" id="PF20768">
    <property type="entry name" value="Topo_VI_alpha"/>
    <property type="match status" value="1"/>
</dbReference>
<evidence type="ECO:0000256" key="11">
    <source>
        <dbReference type="HAMAP-Rule" id="MF_00132"/>
    </source>
</evidence>
<protein>
    <recommendedName>
        <fullName evidence="11">Type 2 DNA topoisomerase 6 subunit A</fullName>
        <ecNumber evidence="11">5.6.2.2</ecNumber>
    </recommendedName>
    <alternativeName>
        <fullName evidence="11">Type II DNA topoisomerase VI subunit A</fullName>
    </alternativeName>
</protein>
<feature type="domain" description="Topoisomerase 6 subunit A/Spo11 TOPRIM" evidence="14">
    <location>
        <begin position="207"/>
        <end position="377"/>
    </location>
</feature>
<dbReference type="GO" id="GO:0005694">
    <property type="term" value="C:chromosome"/>
    <property type="evidence" value="ECO:0007669"/>
    <property type="project" value="InterPro"/>
</dbReference>
<dbReference type="NCBIfam" id="NF003333">
    <property type="entry name" value="PRK04342.1-2"/>
    <property type="match status" value="1"/>
</dbReference>
<keyword evidence="9 11" id="KW-0238">DNA-binding</keyword>
<dbReference type="PANTHER" id="PTHR10848:SF0">
    <property type="entry name" value="MEIOTIC RECOMBINATION PROTEIN SPO11"/>
    <property type="match status" value="1"/>
</dbReference>
<comment type="catalytic activity">
    <reaction evidence="1 11">
        <text>ATP-dependent breakage, passage and rejoining of double-stranded DNA.</text>
        <dbReference type="EC" id="5.6.2.2"/>
    </reaction>
</comment>
<dbReference type="Gene3D" id="3.40.1360.10">
    <property type="match status" value="1"/>
</dbReference>
<dbReference type="InterPro" id="IPR002815">
    <property type="entry name" value="Spo11/TopoVI_A"/>
</dbReference>
<gene>
    <name evidence="11" type="primary">top6A</name>
    <name evidence="15" type="ORF">Pan181_06940</name>
</gene>
<evidence type="ECO:0000259" key="13">
    <source>
        <dbReference type="Pfam" id="PF20768"/>
    </source>
</evidence>
<dbReference type="AlphaFoldDB" id="A0A518AIF8"/>
<dbReference type="CDD" id="cd00223">
    <property type="entry name" value="TOPRIM_TopoIIB_SPO"/>
    <property type="match status" value="1"/>
</dbReference>
<evidence type="ECO:0000256" key="6">
    <source>
        <dbReference type="ARBA" id="ARBA00022840"/>
    </source>
</evidence>
<evidence type="ECO:0000256" key="5">
    <source>
        <dbReference type="ARBA" id="ARBA00022741"/>
    </source>
</evidence>
<dbReference type="PRINTS" id="PR01552">
    <property type="entry name" value="TPISMRASE6A"/>
</dbReference>
<dbReference type="GO" id="GO:0005524">
    <property type="term" value="F:ATP binding"/>
    <property type="evidence" value="ECO:0007669"/>
    <property type="project" value="UniProtKB-KW"/>
</dbReference>
<dbReference type="Proteomes" id="UP000315750">
    <property type="component" value="Chromosome"/>
</dbReference>
<keyword evidence="5 11" id="KW-0547">Nucleotide-binding</keyword>
<evidence type="ECO:0000256" key="1">
    <source>
        <dbReference type="ARBA" id="ARBA00000185"/>
    </source>
</evidence>
<evidence type="ECO:0000259" key="14">
    <source>
        <dbReference type="Pfam" id="PF21180"/>
    </source>
</evidence>
<dbReference type="InterPro" id="IPR004085">
    <property type="entry name" value="TopoVI_A"/>
</dbReference>
<keyword evidence="16" id="KW-1185">Reference proteome</keyword>
<dbReference type="InterPro" id="IPR013049">
    <property type="entry name" value="Spo11/TopoVI_A_N"/>
</dbReference>
<dbReference type="RefSeq" id="WP_145245481.1">
    <property type="nucleotide sequence ID" value="NZ_CP036278.1"/>
</dbReference>
<comment type="similarity">
    <text evidence="3 11">Belongs to the TOP6A family.</text>
</comment>
<comment type="function">
    <text evidence="11">Relaxes both positive and negative superturns and exhibits a strong decatenase activity.</text>
</comment>
<dbReference type="Pfam" id="PF04406">
    <property type="entry name" value="TP6A_N"/>
    <property type="match status" value="1"/>
</dbReference>
<feature type="binding site" evidence="11">
    <location>
        <position position="212"/>
    </location>
    <ligand>
        <name>Mg(2+)</name>
        <dbReference type="ChEBI" id="CHEBI:18420"/>
    </ligand>
</feature>
<dbReference type="GO" id="GO:0003677">
    <property type="term" value="F:DNA binding"/>
    <property type="evidence" value="ECO:0007669"/>
    <property type="project" value="UniProtKB-UniRule"/>
</dbReference>
<comment type="cofactor">
    <cofactor evidence="2 11">
        <name>Mg(2+)</name>
        <dbReference type="ChEBI" id="CHEBI:18420"/>
    </cofactor>
</comment>
<evidence type="ECO:0000256" key="8">
    <source>
        <dbReference type="ARBA" id="ARBA00023029"/>
    </source>
</evidence>
<keyword evidence="6 11" id="KW-0067">ATP-binding</keyword>
<evidence type="ECO:0000256" key="9">
    <source>
        <dbReference type="ARBA" id="ARBA00023125"/>
    </source>
</evidence>
<evidence type="ECO:0000256" key="2">
    <source>
        <dbReference type="ARBA" id="ARBA00001946"/>
    </source>
</evidence>
<keyword evidence="4 11" id="KW-0479">Metal-binding</keyword>
<evidence type="ECO:0000256" key="7">
    <source>
        <dbReference type="ARBA" id="ARBA00022842"/>
    </source>
</evidence>
<feature type="domain" description="Spo11/DNA topoisomerase VI subunit A N-terminal" evidence="12">
    <location>
        <begin position="86"/>
        <end position="153"/>
    </location>
</feature>
<dbReference type="InterPro" id="IPR036388">
    <property type="entry name" value="WH-like_DNA-bd_sf"/>
</dbReference>
<evidence type="ECO:0000259" key="12">
    <source>
        <dbReference type="Pfam" id="PF04406"/>
    </source>
</evidence>
<evidence type="ECO:0000313" key="15">
    <source>
        <dbReference type="EMBL" id="QDU54512.1"/>
    </source>
</evidence>
<dbReference type="GO" id="GO:0000287">
    <property type="term" value="F:magnesium ion binding"/>
    <property type="evidence" value="ECO:0007669"/>
    <property type="project" value="UniProtKB-UniRule"/>
</dbReference>
<evidence type="ECO:0000256" key="4">
    <source>
        <dbReference type="ARBA" id="ARBA00022723"/>
    </source>
</evidence>
<keyword evidence="8 11" id="KW-0799">Topoisomerase</keyword>
<name>A0A518AIF8_9BACT</name>
<feature type="domain" description="Type II DNA topoisomerase VI subunit A all-beta" evidence="13">
    <location>
        <begin position="160"/>
        <end position="193"/>
    </location>
</feature>
<keyword evidence="10 11" id="KW-0413">Isomerase</keyword>
<dbReference type="InterPro" id="IPR049333">
    <property type="entry name" value="Topo_VI_alpha"/>
</dbReference>
<dbReference type="KEGG" id="amuc:Pan181_06940"/>
<feature type="active site" description="O-(5'-phospho-DNA)-tyrosine intermediate" evidence="11">
    <location>
        <position position="114"/>
    </location>
</feature>
<evidence type="ECO:0000256" key="10">
    <source>
        <dbReference type="ARBA" id="ARBA00023235"/>
    </source>
</evidence>
<dbReference type="GO" id="GO:0006265">
    <property type="term" value="P:DNA topological change"/>
    <property type="evidence" value="ECO:0007669"/>
    <property type="project" value="UniProtKB-UniRule"/>
</dbReference>
<dbReference type="PANTHER" id="PTHR10848">
    <property type="entry name" value="MEIOTIC RECOMBINATION PROTEIN SPO11"/>
    <property type="match status" value="1"/>
</dbReference>
<evidence type="ECO:0000313" key="16">
    <source>
        <dbReference type="Proteomes" id="UP000315750"/>
    </source>
</evidence>
<evidence type="ECO:0000256" key="3">
    <source>
        <dbReference type="ARBA" id="ARBA00006559"/>
    </source>
</evidence>
<dbReference type="OrthoDB" id="9765691at2"/>
<keyword evidence="7 11" id="KW-0460">Magnesium</keyword>
<dbReference type="EC" id="5.6.2.2" evidence="11"/>
<reference evidence="15 16" key="1">
    <citation type="submission" date="2019-02" db="EMBL/GenBank/DDBJ databases">
        <title>Deep-cultivation of Planctomycetes and their phenomic and genomic characterization uncovers novel biology.</title>
        <authorList>
            <person name="Wiegand S."/>
            <person name="Jogler M."/>
            <person name="Boedeker C."/>
            <person name="Pinto D."/>
            <person name="Vollmers J."/>
            <person name="Rivas-Marin E."/>
            <person name="Kohn T."/>
            <person name="Peeters S.H."/>
            <person name="Heuer A."/>
            <person name="Rast P."/>
            <person name="Oberbeckmann S."/>
            <person name="Bunk B."/>
            <person name="Jeske O."/>
            <person name="Meyerdierks A."/>
            <person name="Storesund J.E."/>
            <person name="Kallscheuer N."/>
            <person name="Luecker S."/>
            <person name="Lage O.M."/>
            <person name="Pohl T."/>
            <person name="Merkel B.J."/>
            <person name="Hornburger P."/>
            <person name="Mueller R.-W."/>
            <person name="Bruemmer F."/>
            <person name="Labrenz M."/>
            <person name="Spormann A.M."/>
            <person name="Op den Camp H."/>
            <person name="Overmann J."/>
            <person name="Amann R."/>
            <person name="Jetten M.S.M."/>
            <person name="Mascher T."/>
            <person name="Medema M.H."/>
            <person name="Devos D.P."/>
            <person name="Kaster A.-K."/>
            <person name="Ovreas L."/>
            <person name="Rohde M."/>
            <person name="Galperin M.Y."/>
            <person name="Jogler C."/>
        </authorList>
    </citation>
    <scope>NUCLEOTIDE SEQUENCE [LARGE SCALE GENOMIC DNA]</scope>
    <source>
        <strain evidence="15 16">Pan181</strain>
    </source>
</reference>
<dbReference type="GO" id="GO:0003918">
    <property type="term" value="F:DNA topoisomerase type II (double strand cut, ATP-hydrolyzing) activity"/>
    <property type="evidence" value="ECO:0007669"/>
    <property type="project" value="UniProtKB-UniRule"/>
</dbReference>
<dbReference type="InterPro" id="IPR034136">
    <property type="entry name" value="TOPRIM_Topo6A/Spo11"/>
</dbReference>
<dbReference type="InterPro" id="IPR036078">
    <property type="entry name" value="Spo11/TopoVI_A_sf"/>
</dbReference>
<accession>A0A518AIF8</accession>
<dbReference type="GO" id="GO:0006260">
    <property type="term" value="P:DNA replication"/>
    <property type="evidence" value="ECO:0007669"/>
    <property type="project" value="UniProtKB-UniRule"/>
</dbReference>
<proteinExistence type="inferred from homology"/>
<dbReference type="HAMAP" id="MF_00132">
    <property type="entry name" value="Top6A"/>
    <property type="match status" value="1"/>
</dbReference>
<dbReference type="EMBL" id="CP036278">
    <property type="protein sequence ID" value="QDU54512.1"/>
    <property type="molecule type" value="Genomic_DNA"/>
</dbReference>
<feature type="binding site" evidence="11">
    <location>
        <position position="264"/>
    </location>
    <ligand>
        <name>Mg(2+)</name>
        <dbReference type="ChEBI" id="CHEBI:18420"/>
    </ligand>
</feature>
<sequence length="384" mass="43984">MAKKRPVRPTPTKAPVKLTARDKKTLSSLTGLADGVVKAAKTKRDPYVDIPSRTLSNVHYSARKRIIEMGNNKNRRQLFDLSQAKAYMRTMLVAKGCKELIGEGKTTSLRGMFYMLKHKIEKTNENTFDNQNECDPIIEDLEVLIGSIREELHLYAKTAGNMVGPLTLIDKGDVIDCARMGSGGYGIPSIVESHVIELDKKKCGAEFILHVEKDTVWQRFNEDRFWEKHNCLLTHGGGQPPRGVRRLLHRMHNELELPVYCLLDNDPWGYYIYSVIKQGSINLAFESQRMAIPDAKYLGVRSSDFERCELTDAAIIGLNDNDRKRAKQIAKYPWFEKKKKWQAEIQRMLKNDFKIEVEGLMTKGISYATEEYVPERLDAQDWLD</sequence>
<dbReference type="PROSITE" id="PS52041">
    <property type="entry name" value="TOPO_IIB"/>
    <property type="match status" value="1"/>
</dbReference>
<dbReference type="Pfam" id="PF21180">
    <property type="entry name" value="TOP6A-Spo11_Toprim"/>
    <property type="match status" value="1"/>
</dbReference>
<organism evidence="15 16">
    <name type="scientific">Aeoliella mucimassa</name>
    <dbReference type="NCBI Taxonomy" id="2527972"/>
    <lineage>
        <taxon>Bacteria</taxon>
        <taxon>Pseudomonadati</taxon>
        <taxon>Planctomycetota</taxon>
        <taxon>Planctomycetia</taxon>
        <taxon>Pirellulales</taxon>
        <taxon>Lacipirellulaceae</taxon>
        <taxon>Aeoliella</taxon>
    </lineage>
</organism>
<dbReference type="Gene3D" id="1.10.10.10">
    <property type="entry name" value="Winged helix-like DNA-binding domain superfamily/Winged helix DNA-binding domain"/>
    <property type="match status" value="1"/>
</dbReference>